<dbReference type="PANTHER" id="PTHR43825">
    <property type="entry name" value="PYRUVATE DEHYDROGENASE E1 COMPONENT"/>
    <property type="match status" value="1"/>
</dbReference>
<comment type="caution">
    <text evidence="2">The sequence shown here is derived from an EMBL/GenBank/DDBJ whole genome shotgun (WGS) entry which is preliminary data.</text>
</comment>
<reference evidence="2 3" key="1">
    <citation type="journal article" date="2015" name="Microbiome">
        <title>Genomic resolution of linkages in carbon, nitrogen, and sulfur cycling among widespread estuary sediment bacteria.</title>
        <authorList>
            <person name="Baker B.J."/>
            <person name="Lazar C.S."/>
            <person name="Teske A.P."/>
            <person name="Dick G.J."/>
        </authorList>
    </citation>
    <scope>NUCLEOTIDE SEQUENCE [LARGE SCALE GENOMIC DNA]</scope>
    <source>
        <strain evidence="2">SM23_42</strain>
    </source>
</reference>
<feature type="non-terminal residue" evidence="2">
    <location>
        <position position="1"/>
    </location>
</feature>
<protein>
    <recommendedName>
        <fullName evidence="1">Transketolase C-terminal domain-containing protein</fullName>
    </recommendedName>
</protein>
<dbReference type="STRING" id="1703779.AMJ83_11315"/>
<dbReference type="AlphaFoldDB" id="A0A0S8FNF5"/>
<evidence type="ECO:0000313" key="3">
    <source>
        <dbReference type="Proteomes" id="UP000051373"/>
    </source>
</evidence>
<proteinExistence type="predicted"/>
<dbReference type="Proteomes" id="UP000051373">
    <property type="component" value="Unassembled WGS sequence"/>
</dbReference>
<feature type="domain" description="Transketolase C-terminal" evidence="1">
    <location>
        <begin position="6"/>
        <end position="124"/>
    </location>
</feature>
<name>A0A0S8FNF5_UNCW3</name>
<dbReference type="Pfam" id="PF02780">
    <property type="entry name" value="Transketolase_C"/>
    <property type="match status" value="1"/>
</dbReference>
<gene>
    <name evidence="2" type="ORF">AMJ83_11315</name>
</gene>
<evidence type="ECO:0000259" key="1">
    <source>
        <dbReference type="Pfam" id="PF02780"/>
    </source>
</evidence>
<dbReference type="EMBL" id="LJUJ01000045">
    <property type="protein sequence ID" value="KPK62261.1"/>
    <property type="molecule type" value="Genomic_DNA"/>
</dbReference>
<organism evidence="2 3">
    <name type="scientific">candidate division WOR_3 bacterium SM23_42</name>
    <dbReference type="NCBI Taxonomy" id="1703779"/>
    <lineage>
        <taxon>Bacteria</taxon>
        <taxon>Bacteria division WOR-3</taxon>
    </lineage>
</organism>
<dbReference type="Gene3D" id="3.40.50.920">
    <property type="match status" value="1"/>
</dbReference>
<dbReference type="InterPro" id="IPR009014">
    <property type="entry name" value="Transketo_C/PFOR_II"/>
</dbReference>
<sequence length="133" mass="14287">YKFEYGKCDVIREGKDCTIMTLGSMLPMAIAACESLAIDGIGATVYNVTSPLHIDKATVHEAATTGLVVTYEDHVADSGLGSIVAQLIARANIQTKFVQLGIDQYGASDSAENLYKRYGLGPDSLVRTIRETL</sequence>
<dbReference type="InterPro" id="IPR033248">
    <property type="entry name" value="Transketolase_C"/>
</dbReference>
<accession>A0A0S8FNF5</accession>
<dbReference type="PANTHER" id="PTHR43825:SF1">
    <property type="entry name" value="TRANSKETOLASE-LIKE PYRIMIDINE-BINDING DOMAIN-CONTAINING PROTEIN"/>
    <property type="match status" value="1"/>
</dbReference>
<evidence type="ECO:0000313" key="2">
    <source>
        <dbReference type="EMBL" id="KPK62261.1"/>
    </source>
</evidence>
<dbReference type="SUPFAM" id="SSF52922">
    <property type="entry name" value="TK C-terminal domain-like"/>
    <property type="match status" value="1"/>
</dbReference>
<dbReference type="InterPro" id="IPR051157">
    <property type="entry name" value="PDH/Transketolase"/>
</dbReference>